<dbReference type="Proteomes" id="UP001501508">
    <property type="component" value="Unassembled WGS sequence"/>
</dbReference>
<sequence>MNRLAALILASLVCFQCAQKVAPTGGKKDEIPPKLVASHPVNKATNFKENVITLTFDEYVVIDNLMQKLIITPETDNTYTPLVKNETVILKFKKPFADSTTYTLNFGDGIKDQAERNPAQNLKLVFGTGALIDSGRVYGTVKDIRTNQPVFDALVGLYRLSDTLTPERIKPYYFSKTDSSGRFSIENTQLANYLLIALTDKNKNLLYNPKDESIAFIDTIVQVKSDTNNYQLSLFHSDVTEPKIQRTIPKVNDYTLVFNKGMDSAAVDFHQGPNLHYQLESPTQLKFYNIPAQTDTIRASITVRDSLGYELTFDQKIMFLPQRGKEKQPSPTSIKNTPPTSEAIEPLLNLELALSKPILNFDSTMLTITADSMITVAQQNTSFTWNRDRTLLKLKAATEAKDSVVIRIAKGAFISIENDSIPATTYKYNILKPADFGIIRGTVQNPSGRSFFIELLDKDFKNVISEVNTSPFVFRNIKPGNYRMRLILDDNRNGRWDTGNFKRKQQPEKILVYPSELIIKSNFEYEENYFTIPSR</sequence>
<evidence type="ECO:0000313" key="4">
    <source>
        <dbReference type="Proteomes" id="UP001501508"/>
    </source>
</evidence>
<evidence type="ECO:0000256" key="1">
    <source>
        <dbReference type="ARBA" id="ARBA00022729"/>
    </source>
</evidence>
<name>A0ABP8M985_9BACT</name>
<dbReference type="InterPro" id="IPR013784">
    <property type="entry name" value="Carb-bd-like_fold"/>
</dbReference>
<dbReference type="InterPro" id="IPR032812">
    <property type="entry name" value="SbsA_Ig"/>
</dbReference>
<keyword evidence="1" id="KW-0732">Signal</keyword>
<organism evidence="3 4">
    <name type="scientific">Ravibacter arvi</name>
    <dbReference type="NCBI Taxonomy" id="2051041"/>
    <lineage>
        <taxon>Bacteria</taxon>
        <taxon>Pseudomonadati</taxon>
        <taxon>Bacteroidota</taxon>
        <taxon>Cytophagia</taxon>
        <taxon>Cytophagales</taxon>
        <taxon>Spirosomataceae</taxon>
        <taxon>Ravibacter</taxon>
    </lineage>
</organism>
<dbReference type="EMBL" id="BAABEY010000036">
    <property type="protein sequence ID" value="GAA4445668.1"/>
    <property type="molecule type" value="Genomic_DNA"/>
</dbReference>
<evidence type="ECO:0000313" key="3">
    <source>
        <dbReference type="EMBL" id="GAA4445668.1"/>
    </source>
</evidence>
<comment type="caution">
    <text evidence="3">The sequence shown here is derived from an EMBL/GenBank/DDBJ whole genome shotgun (WGS) entry which is preliminary data.</text>
</comment>
<proteinExistence type="predicted"/>
<keyword evidence="4" id="KW-1185">Reference proteome</keyword>
<evidence type="ECO:0000259" key="2">
    <source>
        <dbReference type="Pfam" id="PF13205"/>
    </source>
</evidence>
<dbReference type="SUPFAM" id="SSF49452">
    <property type="entry name" value="Starch-binding domain-like"/>
    <property type="match status" value="1"/>
</dbReference>
<protein>
    <submittedName>
        <fullName evidence="3">Ig-like domain-containing protein</fullName>
    </submittedName>
</protein>
<feature type="domain" description="SbsA Ig-like" evidence="2">
    <location>
        <begin position="29"/>
        <end position="128"/>
    </location>
</feature>
<dbReference type="Pfam" id="PF13205">
    <property type="entry name" value="Big_5"/>
    <property type="match status" value="1"/>
</dbReference>
<dbReference type="RefSeq" id="WP_345032064.1">
    <property type="nucleotide sequence ID" value="NZ_BAABEY010000036.1"/>
</dbReference>
<reference evidence="4" key="1">
    <citation type="journal article" date="2019" name="Int. J. Syst. Evol. Microbiol.">
        <title>The Global Catalogue of Microorganisms (GCM) 10K type strain sequencing project: providing services to taxonomists for standard genome sequencing and annotation.</title>
        <authorList>
            <consortium name="The Broad Institute Genomics Platform"/>
            <consortium name="The Broad Institute Genome Sequencing Center for Infectious Disease"/>
            <person name="Wu L."/>
            <person name="Ma J."/>
        </authorList>
    </citation>
    <scope>NUCLEOTIDE SEQUENCE [LARGE SCALE GENOMIC DNA]</scope>
    <source>
        <strain evidence="4">JCM 31920</strain>
    </source>
</reference>
<accession>A0ABP8M985</accession>
<gene>
    <name evidence="3" type="ORF">GCM10023091_37510</name>
</gene>